<organism evidence="1 2">
    <name type="scientific">Parapedobacter deserti</name>
    <dbReference type="NCBI Taxonomy" id="1912957"/>
    <lineage>
        <taxon>Bacteria</taxon>
        <taxon>Pseudomonadati</taxon>
        <taxon>Bacteroidota</taxon>
        <taxon>Sphingobacteriia</taxon>
        <taxon>Sphingobacteriales</taxon>
        <taxon>Sphingobacteriaceae</taxon>
        <taxon>Parapedobacter</taxon>
    </lineage>
</organism>
<protein>
    <submittedName>
        <fullName evidence="1">Uncharacterized protein</fullName>
    </submittedName>
</protein>
<dbReference type="RefSeq" id="WP_379020144.1">
    <property type="nucleotide sequence ID" value="NZ_JBHRTA010000009.1"/>
</dbReference>
<proteinExistence type="predicted"/>
<dbReference type="Proteomes" id="UP001595526">
    <property type="component" value="Unassembled WGS sequence"/>
</dbReference>
<sequence length="172" mass="19237">MGTETHCFTTTVYAYVNGTLNSTHSRTTCITINTGSNGEQEAIDWIDPGDGGGGAPLPENTVITTHLDTTMSDDFYADERLRCIMEKLMSDGFFKNTLNKFIGENKPIDLNFRLSSTMDPLNLGSTRPVPLEWNAKNIEIWLNANELPDHPSIQWALTLLHEGVHAEMFRVF</sequence>
<reference evidence="2" key="1">
    <citation type="journal article" date="2019" name="Int. J. Syst. Evol. Microbiol.">
        <title>The Global Catalogue of Microorganisms (GCM) 10K type strain sequencing project: providing services to taxonomists for standard genome sequencing and annotation.</title>
        <authorList>
            <consortium name="The Broad Institute Genomics Platform"/>
            <consortium name="The Broad Institute Genome Sequencing Center for Infectious Disease"/>
            <person name="Wu L."/>
            <person name="Ma J."/>
        </authorList>
    </citation>
    <scope>NUCLEOTIDE SEQUENCE [LARGE SCALE GENOMIC DNA]</scope>
    <source>
        <strain evidence="2">KCTC 52416</strain>
    </source>
</reference>
<accession>A0ABV7JFW2</accession>
<name>A0ABV7JFW2_9SPHI</name>
<evidence type="ECO:0000313" key="1">
    <source>
        <dbReference type="EMBL" id="MFC3196939.1"/>
    </source>
</evidence>
<gene>
    <name evidence="1" type="ORF">ACFOET_04855</name>
</gene>
<comment type="caution">
    <text evidence="1">The sequence shown here is derived from an EMBL/GenBank/DDBJ whole genome shotgun (WGS) entry which is preliminary data.</text>
</comment>
<dbReference type="EMBL" id="JBHRTA010000009">
    <property type="protein sequence ID" value="MFC3196939.1"/>
    <property type="molecule type" value="Genomic_DNA"/>
</dbReference>
<evidence type="ECO:0000313" key="2">
    <source>
        <dbReference type="Proteomes" id="UP001595526"/>
    </source>
</evidence>
<keyword evidence="2" id="KW-1185">Reference proteome</keyword>